<comment type="similarity">
    <text evidence="1">Belongs to the glycosyl hydrolase 13 family.</text>
</comment>
<dbReference type="SMART" id="SM00642">
    <property type="entry name" value="Aamy"/>
    <property type="match status" value="1"/>
</dbReference>
<comment type="caution">
    <text evidence="5">The sequence shown here is derived from an EMBL/GenBank/DDBJ whole genome shotgun (WGS) entry which is preliminary data.</text>
</comment>
<evidence type="ECO:0000256" key="2">
    <source>
        <dbReference type="ARBA" id="ARBA00023295"/>
    </source>
</evidence>
<dbReference type="InterPro" id="IPR013780">
    <property type="entry name" value="Glyco_hydro_b"/>
</dbReference>
<name>A0ABS4MFD5_9LACO</name>
<dbReference type="PANTHER" id="PTHR10357">
    <property type="entry name" value="ALPHA-AMYLASE FAMILY MEMBER"/>
    <property type="match status" value="1"/>
</dbReference>
<dbReference type="InterPro" id="IPR045857">
    <property type="entry name" value="O16G_dom_2"/>
</dbReference>
<dbReference type="InterPro" id="IPR032091">
    <property type="entry name" value="Malt_amylase-like_C"/>
</dbReference>
<dbReference type="InterPro" id="IPR012769">
    <property type="entry name" value="Trehalose_TreC"/>
</dbReference>
<keyword evidence="5" id="KW-0378">Hydrolase</keyword>
<evidence type="ECO:0000256" key="1">
    <source>
        <dbReference type="ARBA" id="ARBA00008061"/>
    </source>
</evidence>
<dbReference type="InterPro" id="IPR017853">
    <property type="entry name" value="GH"/>
</dbReference>
<evidence type="ECO:0000313" key="5">
    <source>
        <dbReference type="EMBL" id="MBP2058407.1"/>
    </source>
</evidence>
<dbReference type="Gene3D" id="3.90.400.10">
    <property type="entry name" value="Oligo-1,6-glucosidase, Domain 2"/>
    <property type="match status" value="1"/>
</dbReference>
<protein>
    <recommendedName>
        <fullName evidence="3">Alpha,alpha-phosphotrehalase</fullName>
        <ecNumber evidence="3">3.2.1.93</ecNumber>
    </recommendedName>
</protein>
<dbReference type="CDD" id="cd11333">
    <property type="entry name" value="AmyAc_SI_OligoGlu_DGase"/>
    <property type="match status" value="1"/>
</dbReference>
<dbReference type="NCBIfam" id="TIGR02403">
    <property type="entry name" value="trehalose_treC"/>
    <property type="match status" value="1"/>
</dbReference>
<gene>
    <name evidence="5" type="ORF">J2Z60_001586</name>
</gene>
<evidence type="ECO:0000313" key="6">
    <source>
        <dbReference type="Proteomes" id="UP001519292"/>
    </source>
</evidence>
<dbReference type="Gene3D" id="2.60.40.1180">
    <property type="entry name" value="Golgi alpha-mannosidase II"/>
    <property type="match status" value="1"/>
</dbReference>
<sequence>MTNLGKKVIYQIYPKSFYDSNNDGIGDLRGIIEKIDYIKKLNVDFIWFNPFFISPQNDNGYDIADYKKIDPRFGTMADFEELVARLKEIHVNVMLDMVLNHCSTEHEWFQKALAGDKFYQDFFYLRKGKDGKLPNNWQSKFGGPAWAKFGDTDYYYLHLYDPTQADLNWHNPEVRKRLVDVINFWRQKGVKGFRFDVINVTGKDEELVDSTDPIEEKKLYTDTPVVQDYLKQLNMESFGQDPDSITVGEMSSTTIENSIAYTRPEDKELSMVFTFHHLKVDYKNGEKWSIMPFDFMALKKIMLNWNTKIDQGGGWQALFWNNHDQPWALNRFGNIKEYRIKSAQMLAMAMHLMRGTPYIYMGEELGMVDPAYSDMSEYDDIEARNAYQELLDQGIDKQEAFKIVHSKARDNSRVPMHWDDSEYAGFSKAKPWLKPTDQDRINVKEELKSGKIFDFYQKLIKLRKSVDLISDGHIKGFLMEDRQVLAYERYLDDSNEKLIVLCNFYGQETQVNLPSEYVGRDAEILIQNSYLNLTKVPESLTLKPYDAVAFKLQ</sequence>
<dbReference type="EC" id="3.2.1.93" evidence="3"/>
<dbReference type="InterPro" id="IPR006047">
    <property type="entry name" value="GH13_cat_dom"/>
</dbReference>
<proteinExistence type="inferred from homology"/>
<dbReference type="SUPFAM" id="SSF51011">
    <property type="entry name" value="Glycosyl hydrolase domain"/>
    <property type="match status" value="1"/>
</dbReference>
<reference evidence="5 6" key="1">
    <citation type="submission" date="2021-03" db="EMBL/GenBank/DDBJ databases">
        <title>Genomic Encyclopedia of Type Strains, Phase IV (KMG-IV): sequencing the most valuable type-strain genomes for metagenomic binning, comparative biology and taxonomic classification.</title>
        <authorList>
            <person name="Goeker M."/>
        </authorList>
    </citation>
    <scope>NUCLEOTIDE SEQUENCE [LARGE SCALE GENOMIC DNA]</scope>
    <source>
        <strain evidence="5 6">DSM 101872</strain>
    </source>
</reference>
<dbReference type="Gene3D" id="3.20.20.80">
    <property type="entry name" value="Glycosidases"/>
    <property type="match status" value="1"/>
</dbReference>
<dbReference type="PANTHER" id="PTHR10357:SF217">
    <property type="entry name" value="TREHALOSE-6-PHOSPHATE HYDROLASE"/>
    <property type="match status" value="1"/>
</dbReference>
<dbReference type="GO" id="GO:0008788">
    <property type="term" value="F:alpha,alpha-phosphotrehalase activity"/>
    <property type="evidence" value="ECO:0007669"/>
    <property type="project" value="UniProtKB-EC"/>
</dbReference>
<keyword evidence="2 5" id="KW-0326">Glycosidase</keyword>
<keyword evidence="6" id="KW-1185">Reference proteome</keyword>
<dbReference type="RefSeq" id="WP_209687141.1">
    <property type="nucleotide sequence ID" value="NZ_JAGGLU010000009.1"/>
</dbReference>
<feature type="domain" description="Glycosyl hydrolase family 13 catalytic" evidence="4">
    <location>
        <begin position="11"/>
        <end position="413"/>
    </location>
</feature>
<organism evidence="5 6">
    <name type="scientific">Lactobacillus colini</name>
    <dbReference type="NCBI Taxonomy" id="1819254"/>
    <lineage>
        <taxon>Bacteria</taxon>
        <taxon>Bacillati</taxon>
        <taxon>Bacillota</taxon>
        <taxon>Bacilli</taxon>
        <taxon>Lactobacillales</taxon>
        <taxon>Lactobacillaceae</taxon>
        <taxon>Lactobacillus</taxon>
    </lineage>
</organism>
<accession>A0ABS4MFD5</accession>
<dbReference type="NCBIfam" id="NF008183">
    <property type="entry name" value="PRK10933.1"/>
    <property type="match status" value="1"/>
</dbReference>
<dbReference type="Proteomes" id="UP001519292">
    <property type="component" value="Unassembled WGS sequence"/>
</dbReference>
<dbReference type="Pfam" id="PF16657">
    <property type="entry name" value="Malt_amylase_C"/>
    <property type="match status" value="1"/>
</dbReference>
<evidence type="ECO:0000256" key="3">
    <source>
        <dbReference type="NCBIfam" id="TIGR02403"/>
    </source>
</evidence>
<dbReference type="EMBL" id="JAGGLU010000009">
    <property type="protein sequence ID" value="MBP2058407.1"/>
    <property type="molecule type" value="Genomic_DNA"/>
</dbReference>
<dbReference type="Pfam" id="PF00128">
    <property type="entry name" value="Alpha-amylase"/>
    <property type="match status" value="1"/>
</dbReference>
<dbReference type="SUPFAM" id="SSF51445">
    <property type="entry name" value="(Trans)glycosidases"/>
    <property type="match status" value="1"/>
</dbReference>
<evidence type="ECO:0000259" key="4">
    <source>
        <dbReference type="SMART" id="SM00642"/>
    </source>
</evidence>